<evidence type="ECO:0000256" key="3">
    <source>
        <dbReference type="ARBA" id="ARBA00022989"/>
    </source>
</evidence>
<protein>
    <submittedName>
        <fullName evidence="6">Putative rta1 domain-containing protein</fullName>
    </submittedName>
</protein>
<comment type="subcellular location">
    <subcellularLocation>
        <location evidence="1">Membrane</location>
        <topology evidence="1">Multi-pass membrane protein</topology>
    </subcellularLocation>
</comment>
<feature type="transmembrane region" description="Helical" evidence="5">
    <location>
        <begin position="213"/>
        <end position="232"/>
    </location>
</feature>
<dbReference type="AlphaFoldDB" id="M7TLS8"/>
<dbReference type="PANTHER" id="PTHR31465">
    <property type="entry name" value="PROTEIN RTA1-RELATED"/>
    <property type="match status" value="1"/>
</dbReference>
<feature type="transmembrane region" description="Helical" evidence="5">
    <location>
        <begin position="56"/>
        <end position="77"/>
    </location>
</feature>
<dbReference type="Pfam" id="PF04479">
    <property type="entry name" value="RTA1"/>
    <property type="match status" value="1"/>
</dbReference>
<dbReference type="OMA" id="RDSWECM"/>
<feature type="transmembrane region" description="Helical" evidence="5">
    <location>
        <begin position="22"/>
        <end position="44"/>
    </location>
</feature>
<evidence type="ECO:0000256" key="2">
    <source>
        <dbReference type="ARBA" id="ARBA00022692"/>
    </source>
</evidence>
<dbReference type="OrthoDB" id="3358017at2759"/>
<gene>
    <name evidence="6" type="ORF">UCREL1_5325</name>
</gene>
<dbReference type="PANTHER" id="PTHR31465:SF1">
    <property type="entry name" value="PROTEIN RTA1-RELATED"/>
    <property type="match status" value="1"/>
</dbReference>
<dbReference type="HOGENOM" id="CLU_033465_3_1_1"/>
<keyword evidence="7" id="KW-1185">Reference proteome</keyword>
<dbReference type="EMBL" id="KB706384">
    <property type="protein sequence ID" value="EMR67670.1"/>
    <property type="molecule type" value="Genomic_DNA"/>
</dbReference>
<sequence>MSQDQGSQGADAASSELFTFSLYHYTPSLPAAILSVAIFAILTATHAWRMHRAGSLYFTPFTIGGLFEVLGYAGRIWSHYDPLAIGGFVIQAILILVAPALYAASIYMILGRLIRTMNAQHLSIIPVNRLTRIFVTGDVVSFTLQAGGGGIQAAGTLDLYNIGEKIIIVGLFVQIALFSMFVAVSVTCYVRLRASDPPLAAVVENRIPWKRHLYALFATSVLILVRSVFRVVEYLQGNGGYLISHEAFLYIFDMALMVAVMVIFAIWYIDDLQGKNTYGKPLQNYSSDANDDDQQRIILQDLRQA</sequence>
<feature type="transmembrane region" description="Helical" evidence="5">
    <location>
        <begin position="166"/>
        <end position="192"/>
    </location>
</feature>
<name>M7TLS8_EUTLA</name>
<evidence type="ECO:0000313" key="7">
    <source>
        <dbReference type="Proteomes" id="UP000012174"/>
    </source>
</evidence>
<evidence type="ECO:0000256" key="5">
    <source>
        <dbReference type="SAM" id="Phobius"/>
    </source>
</evidence>
<dbReference type="Proteomes" id="UP000012174">
    <property type="component" value="Unassembled WGS sequence"/>
</dbReference>
<evidence type="ECO:0000256" key="1">
    <source>
        <dbReference type="ARBA" id="ARBA00004141"/>
    </source>
</evidence>
<accession>M7TLS8</accession>
<proteinExistence type="predicted"/>
<dbReference type="eggNOG" id="ENOG502QURG">
    <property type="taxonomic scope" value="Eukaryota"/>
</dbReference>
<keyword evidence="3 5" id="KW-1133">Transmembrane helix</keyword>
<evidence type="ECO:0000313" key="6">
    <source>
        <dbReference type="EMBL" id="EMR67670.1"/>
    </source>
</evidence>
<dbReference type="InterPro" id="IPR007568">
    <property type="entry name" value="RTA1"/>
</dbReference>
<feature type="transmembrane region" description="Helical" evidence="5">
    <location>
        <begin position="247"/>
        <end position="269"/>
    </location>
</feature>
<dbReference type="GO" id="GO:0016020">
    <property type="term" value="C:membrane"/>
    <property type="evidence" value="ECO:0007669"/>
    <property type="project" value="UniProtKB-SubCell"/>
</dbReference>
<feature type="transmembrane region" description="Helical" evidence="5">
    <location>
        <begin position="83"/>
        <end position="110"/>
    </location>
</feature>
<organism evidence="6 7">
    <name type="scientific">Eutypa lata (strain UCR-EL1)</name>
    <name type="common">Grapevine dieback disease fungus</name>
    <name type="synonym">Eutypa armeniacae</name>
    <dbReference type="NCBI Taxonomy" id="1287681"/>
    <lineage>
        <taxon>Eukaryota</taxon>
        <taxon>Fungi</taxon>
        <taxon>Dikarya</taxon>
        <taxon>Ascomycota</taxon>
        <taxon>Pezizomycotina</taxon>
        <taxon>Sordariomycetes</taxon>
        <taxon>Xylariomycetidae</taxon>
        <taxon>Xylariales</taxon>
        <taxon>Diatrypaceae</taxon>
        <taxon>Eutypa</taxon>
    </lineage>
</organism>
<evidence type="ECO:0000256" key="4">
    <source>
        <dbReference type="ARBA" id="ARBA00023136"/>
    </source>
</evidence>
<dbReference type="KEGG" id="ela:UCREL1_5325"/>
<keyword evidence="2 5" id="KW-0812">Transmembrane</keyword>
<feature type="transmembrane region" description="Helical" evidence="5">
    <location>
        <begin position="130"/>
        <end position="154"/>
    </location>
</feature>
<reference evidence="7" key="1">
    <citation type="journal article" date="2013" name="Genome Announc.">
        <title>Draft genome sequence of the grapevine dieback fungus Eutypa lata UCR-EL1.</title>
        <authorList>
            <person name="Blanco-Ulate B."/>
            <person name="Rolshausen P.E."/>
            <person name="Cantu D."/>
        </authorList>
    </citation>
    <scope>NUCLEOTIDE SEQUENCE [LARGE SCALE GENOMIC DNA]</scope>
    <source>
        <strain evidence="7">UCR-EL1</strain>
    </source>
</reference>
<keyword evidence="4 5" id="KW-0472">Membrane</keyword>